<protein>
    <submittedName>
        <fullName evidence="1">Uncharacterized protein</fullName>
    </submittedName>
</protein>
<proteinExistence type="predicted"/>
<evidence type="ECO:0000313" key="1">
    <source>
        <dbReference type="EMBL" id="KAK9279918.1"/>
    </source>
</evidence>
<keyword evidence="2" id="KW-1185">Reference proteome</keyword>
<reference evidence="1 2" key="1">
    <citation type="journal article" date="2024" name="Plant J.">
        <title>Genome sequences and population genomics reveal climatic adaptation and genomic divergence between two closely related sweetgum species.</title>
        <authorList>
            <person name="Xu W.Q."/>
            <person name="Ren C.Q."/>
            <person name="Zhang X.Y."/>
            <person name="Comes H.P."/>
            <person name="Liu X.H."/>
            <person name="Li Y.G."/>
            <person name="Kettle C.J."/>
            <person name="Jalonen R."/>
            <person name="Gaisberger H."/>
            <person name="Ma Y.Z."/>
            <person name="Qiu Y.X."/>
        </authorList>
    </citation>
    <scope>NUCLEOTIDE SEQUENCE [LARGE SCALE GENOMIC DNA]</scope>
    <source>
        <strain evidence="1">Hangzhou</strain>
    </source>
</reference>
<dbReference type="EMBL" id="JBBPBK010000008">
    <property type="protein sequence ID" value="KAK9279918.1"/>
    <property type="molecule type" value="Genomic_DNA"/>
</dbReference>
<organism evidence="1 2">
    <name type="scientific">Liquidambar formosana</name>
    <name type="common">Formosan gum</name>
    <dbReference type="NCBI Taxonomy" id="63359"/>
    <lineage>
        <taxon>Eukaryota</taxon>
        <taxon>Viridiplantae</taxon>
        <taxon>Streptophyta</taxon>
        <taxon>Embryophyta</taxon>
        <taxon>Tracheophyta</taxon>
        <taxon>Spermatophyta</taxon>
        <taxon>Magnoliopsida</taxon>
        <taxon>eudicotyledons</taxon>
        <taxon>Gunneridae</taxon>
        <taxon>Pentapetalae</taxon>
        <taxon>Saxifragales</taxon>
        <taxon>Altingiaceae</taxon>
        <taxon>Liquidambar</taxon>
    </lineage>
</organism>
<dbReference type="Proteomes" id="UP001415857">
    <property type="component" value="Unassembled WGS sequence"/>
</dbReference>
<name>A0AAP0RLP4_LIQFO</name>
<evidence type="ECO:0000313" key="2">
    <source>
        <dbReference type="Proteomes" id="UP001415857"/>
    </source>
</evidence>
<accession>A0AAP0RLP4</accession>
<sequence>MLYENRLFSRALRKKKKKRGGFQESFPKTASENSSNHCIFLISALLCKVCYSRFDSRFTGMKPFLWRHLPWVGSYIQMKLETFPVELLCRYCGGLLILNNISDMFYGNGVASFNYIHYYQVA</sequence>
<dbReference type="AlphaFoldDB" id="A0AAP0RLP4"/>
<comment type="caution">
    <text evidence="1">The sequence shown here is derived from an EMBL/GenBank/DDBJ whole genome shotgun (WGS) entry which is preliminary data.</text>
</comment>
<gene>
    <name evidence="1" type="ORF">L1049_013602</name>
</gene>